<comment type="subcellular location">
    <subcellularLocation>
        <location evidence="1">Membrane</location>
        <topology evidence="1">Multi-pass membrane protein</topology>
    </subcellularLocation>
</comment>
<dbReference type="PANTHER" id="PTHR16228">
    <property type="entry name" value="DIVALENT CATION TRANSPORTER SOLUTE CARRIER FAMILY 41"/>
    <property type="match status" value="1"/>
</dbReference>
<evidence type="ECO:0000313" key="13">
    <source>
        <dbReference type="EMBL" id="JAS14408.1"/>
    </source>
</evidence>
<keyword evidence="5" id="KW-0460">Magnesium</keyword>
<dbReference type="GO" id="GO:0008324">
    <property type="term" value="F:monoatomic cation transmembrane transporter activity"/>
    <property type="evidence" value="ECO:0007669"/>
    <property type="project" value="InterPro"/>
</dbReference>
<gene>
    <name evidence="13" type="ORF">g.8450</name>
    <name evidence="12" type="ORF">g.8453</name>
</gene>
<evidence type="ECO:0000313" key="12">
    <source>
        <dbReference type="EMBL" id="JAS09602.1"/>
    </source>
</evidence>
<evidence type="ECO:0000256" key="2">
    <source>
        <dbReference type="ARBA" id="ARBA00009749"/>
    </source>
</evidence>
<comment type="similarity">
    <text evidence="2">Belongs to the SLC41A transporter family.</text>
</comment>
<evidence type="ECO:0000256" key="5">
    <source>
        <dbReference type="ARBA" id="ARBA00022842"/>
    </source>
</evidence>
<evidence type="ECO:0000256" key="7">
    <source>
        <dbReference type="ARBA" id="ARBA00023065"/>
    </source>
</evidence>
<dbReference type="Pfam" id="PF01769">
    <property type="entry name" value="MgtE"/>
    <property type="match status" value="1"/>
</dbReference>
<evidence type="ECO:0000256" key="9">
    <source>
        <dbReference type="SAM" id="MobiDB-lite"/>
    </source>
</evidence>
<dbReference type="SUPFAM" id="SSF161093">
    <property type="entry name" value="MgtE membrane domain-like"/>
    <property type="match status" value="1"/>
</dbReference>
<evidence type="ECO:0000256" key="1">
    <source>
        <dbReference type="ARBA" id="ARBA00004141"/>
    </source>
</evidence>
<evidence type="ECO:0000259" key="11">
    <source>
        <dbReference type="Pfam" id="PF01769"/>
    </source>
</evidence>
<evidence type="ECO:0000256" key="8">
    <source>
        <dbReference type="ARBA" id="ARBA00023136"/>
    </source>
</evidence>
<dbReference type="EMBL" id="GEDC01022890">
    <property type="protein sequence ID" value="JAS14408.1"/>
    <property type="molecule type" value="Transcribed_RNA"/>
</dbReference>
<evidence type="ECO:0000256" key="4">
    <source>
        <dbReference type="ARBA" id="ARBA00022692"/>
    </source>
</evidence>
<feature type="transmembrane region" description="Helical" evidence="10">
    <location>
        <begin position="175"/>
        <end position="199"/>
    </location>
</feature>
<dbReference type="GO" id="GO:0005886">
    <property type="term" value="C:plasma membrane"/>
    <property type="evidence" value="ECO:0007669"/>
    <property type="project" value="TreeGrafter"/>
</dbReference>
<name>A0A1B6CM16_9HEMI</name>
<feature type="region of interest" description="Disordered" evidence="9">
    <location>
        <begin position="1"/>
        <end position="38"/>
    </location>
</feature>
<accession>A0A1B6CM16</accession>
<evidence type="ECO:0000256" key="6">
    <source>
        <dbReference type="ARBA" id="ARBA00022989"/>
    </source>
</evidence>
<keyword evidence="7" id="KW-0406">Ion transport</keyword>
<evidence type="ECO:0000256" key="3">
    <source>
        <dbReference type="ARBA" id="ARBA00022448"/>
    </source>
</evidence>
<feature type="compositionally biased region" description="Basic and acidic residues" evidence="9">
    <location>
        <begin position="9"/>
        <end position="18"/>
    </location>
</feature>
<keyword evidence="6 10" id="KW-1133">Transmembrane helix</keyword>
<dbReference type="InterPro" id="IPR045349">
    <property type="entry name" value="SLC41A1-3"/>
</dbReference>
<proteinExistence type="inferred from homology"/>
<feature type="transmembrane region" description="Helical" evidence="10">
    <location>
        <begin position="100"/>
        <end position="122"/>
    </location>
</feature>
<dbReference type="PANTHER" id="PTHR16228:SF7">
    <property type="entry name" value="SLC41A_MGTE INTEGRAL MEMBRANE DOMAIN-CONTAINING PROTEIN"/>
    <property type="match status" value="1"/>
</dbReference>
<dbReference type="AlphaFoldDB" id="A0A1B6CM16"/>
<keyword evidence="4 10" id="KW-0812">Transmembrane</keyword>
<keyword evidence="8 10" id="KW-0472">Membrane</keyword>
<dbReference type="InterPro" id="IPR006667">
    <property type="entry name" value="SLC41_membr_dom"/>
</dbReference>
<dbReference type="Gene3D" id="1.10.357.20">
    <property type="entry name" value="SLC41 divalent cation transporters, integral membrane domain"/>
    <property type="match status" value="1"/>
</dbReference>
<dbReference type="EMBL" id="GEDC01027696">
    <property type="protein sequence ID" value="JAS09602.1"/>
    <property type="molecule type" value="Transcribed_RNA"/>
</dbReference>
<reference evidence="13" key="1">
    <citation type="submission" date="2015-12" db="EMBL/GenBank/DDBJ databases">
        <title>De novo transcriptome assembly of four potential Pierce s Disease insect vectors from Arizona vineyards.</title>
        <authorList>
            <person name="Tassone E.E."/>
        </authorList>
    </citation>
    <scope>NUCLEOTIDE SEQUENCE</scope>
</reference>
<dbReference type="InterPro" id="IPR036739">
    <property type="entry name" value="SLC41_membr_dom_sf"/>
</dbReference>
<organism evidence="13">
    <name type="scientific">Clastoptera arizonana</name>
    <name type="common">Arizona spittle bug</name>
    <dbReference type="NCBI Taxonomy" id="38151"/>
    <lineage>
        <taxon>Eukaryota</taxon>
        <taxon>Metazoa</taxon>
        <taxon>Ecdysozoa</taxon>
        <taxon>Arthropoda</taxon>
        <taxon>Hexapoda</taxon>
        <taxon>Insecta</taxon>
        <taxon>Pterygota</taxon>
        <taxon>Neoptera</taxon>
        <taxon>Paraneoptera</taxon>
        <taxon>Hemiptera</taxon>
        <taxon>Auchenorrhyncha</taxon>
        <taxon>Cercopoidea</taxon>
        <taxon>Clastopteridae</taxon>
        <taxon>Clastoptera</taxon>
    </lineage>
</organism>
<keyword evidence="3" id="KW-0813">Transport</keyword>
<protein>
    <recommendedName>
        <fullName evidence="11">SLC41A/MgtE integral membrane domain-containing protein</fullName>
    </recommendedName>
</protein>
<feature type="domain" description="SLC41A/MgtE integral membrane" evidence="11">
    <location>
        <begin position="141"/>
        <end position="205"/>
    </location>
</feature>
<evidence type="ECO:0000256" key="10">
    <source>
        <dbReference type="SAM" id="Phobius"/>
    </source>
</evidence>
<sequence>MKTSSNYRRTLERNEKCRGAMFPPRSNSSLYQDIDAEDPLLPNSSSDSFQSGLKKRPSKISVAYTMGPEGNLLEPQPLPIEIRLAPHHPPTIHGETHRKIIFQILIPYLIAGMGMVFAGIYFNMVQGWEVFIEVSEIIVLVPSLLGLKGNLEMTLASRLSTEANLGNMDNKQERFAMITGNLCLVQAQAIVIALLAAWVSVMFSGLVKKLVQLRPCVIDVCEQSCHCFFCEFDFRFDNIFCHRDIEDDQH</sequence>